<feature type="domain" description="AMP-binding enzyme C-terminal" evidence="2">
    <location>
        <begin position="418"/>
        <end position="491"/>
    </location>
</feature>
<dbReference type="Gene3D" id="3.40.50.12780">
    <property type="entry name" value="N-terminal domain of ligase-like"/>
    <property type="match status" value="1"/>
</dbReference>
<dbReference type="PROSITE" id="PS00455">
    <property type="entry name" value="AMP_BINDING"/>
    <property type="match status" value="1"/>
</dbReference>
<reference evidence="3 4" key="1">
    <citation type="submission" date="2016-10" db="EMBL/GenBank/DDBJ databases">
        <authorList>
            <person name="de Groot N.N."/>
        </authorList>
    </citation>
    <scope>NUCLEOTIDE SEQUENCE [LARGE SCALE GENOMIC DNA]</scope>
    <source>
        <strain evidence="3 4">CGMCC 4.1877</strain>
    </source>
</reference>
<dbReference type="PANTHER" id="PTHR43767">
    <property type="entry name" value="LONG-CHAIN-FATTY-ACID--COA LIGASE"/>
    <property type="match status" value="1"/>
</dbReference>
<protein>
    <submittedName>
        <fullName evidence="3">Crotonobetaine/carnitine-CoA ligase</fullName>
    </submittedName>
</protein>
<feature type="domain" description="AMP-dependent synthetase/ligase" evidence="1">
    <location>
        <begin position="30"/>
        <end position="367"/>
    </location>
</feature>
<dbReference type="InterPro" id="IPR000873">
    <property type="entry name" value="AMP-dep_synth/lig_dom"/>
</dbReference>
<name>A0A1I4SI48_PSUAM</name>
<accession>A0A1I4SI48</accession>
<dbReference type="Gene3D" id="3.30.300.30">
    <property type="match status" value="1"/>
</dbReference>
<proteinExistence type="predicted"/>
<dbReference type="SUPFAM" id="SSF56801">
    <property type="entry name" value="Acetyl-CoA synthetase-like"/>
    <property type="match status" value="1"/>
</dbReference>
<evidence type="ECO:0000313" key="3">
    <source>
        <dbReference type="EMBL" id="SFM63973.1"/>
    </source>
</evidence>
<evidence type="ECO:0000259" key="2">
    <source>
        <dbReference type="Pfam" id="PF13193"/>
    </source>
</evidence>
<dbReference type="Proteomes" id="UP000199614">
    <property type="component" value="Unassembled WGS sequence"/>
</dbReference>
<dbReference type="InterPro" id="IPR025110">
    <property type="entry name" value="AMP-bd_C"/>
</dbReference>
<gene>
    <name evidence="3" type="ORF">SAMN05216207_1001444</name>
</gene>
<dbReference type="GO" id="GO:0016878">
    <property type="term" value="F:acid-thiol ligase activity"/>
    <property type="evidence" value="ECO:0007669"/>
    <property type="project" value="UniProtKB-ARBA"/>
</dbReference>
<evidence type="ECO:0000313" key="4">
    <source>
        <dbReference type="Proteomes" id="UP000199614"/>
    </source>
</evidence>
<dbReference type="RefSeq" id="WP_093336309.1">
    <property type="nucleotide sequence ID" value="NZ_FOUY01000001.1"/>
</dbReference>
<dbReference type="InterPro" id="IPR050237">
    <property type="entry name" value="ATP-dep_AMP-bd_enzyme"/>
</dbReference>
<dbReference type="OrthoDB" id="2579187at2"/>
<dbReference type="InterPro" id="IPR045851">
    <property type="entry name" value="AMP-bd_C_sf"/>
</dbReference>
<evidence type="ECO:0000259" key="1">
    <source>
        <dbReference type="Pfam" id="PF00501"/>
    </source>
</evidence>
<dbReference type="InterPro" id="IPR020845">
    <property type="entry name" value="AMP-binding_CS"/>
</dbReference>
<dbReference type="PANTHER" id="PTHR43767:SF1">
    <property type="entry name" value="NONRIBOSOMAL PEPTIDE SYNTHASE PES1 (EUROFUNG)-RELATED"/>
    <property type="match status" value="1"/>
</dbReference>
<dbReference type="AlphaFoldDB" id="A0A1I4SI48"/>
<dbReference type="InterPro" id="IPR042099">
    <property type="entry name" value="ANL_N_sf"/>
</dbReference>
<organism evidence="3 4">
    <name type="scientific">Pseudonocardia ammonioxydans</name>
    <dbReference type="NCBI Taxonomy" id="260086"/>
    <lineage>
        <taxon>Bacteria</taxon>
        <taxon>Bacillati</taxon>
        <taxon>Actinomycetota</taxon>
        <taxon>Actinomycetes</taxon>
        <taxon>Pseudonocardiales</taxon>
        <taxon>Pseudonocardiaceae</taxon>
        <taxon>Pseudonocardia</taxon>
    </lineage>
</organism>
<dbReference type="STRING" id="260086.SAMN05216207_1001444"/>
<dbReference type="EMBL" id="FOUY01000001">
    <property type="protein sequence ID" value="SFM63973.1"/>
    <property type="molecule type" value="Genomic_DNA"/>
</dbReference>
<dbReference type="Pfam" id="PF13193">
    <property type="entry name" value="AMP-binding_C"/>
    <property type="match status" value="1"/>
</dbReference>
<keyword evidence="4" id="KW-1185">Reference proteome</keyword>
<dbReference type="Pfam" id="PF00501">
    <property type="entry name" value="AMP-binding"/>
    <property type="match status" value="1"/>
</dbReference>
<sequence>MTQAAAGPAPDAVAVTDAVATGDLLATHAGDTPWVVAGEPTTPAELDRRAGRVAAGLLGLGLEPGAHVCLMMRASIGSLAAWFGIARAGLVEVPLNTATRGHLLEHLLAHSRATVVVTDREFLPLIEAARPPRVRHVLVTEDDLPGLDGDPARLPTVDPDATAVILYTSGTTGPPKGVRLSHRTGVWLARRVVSLMDYTAADRLYSVFPLFHSNARFTSVLPALLVGGGLVLDRHFSASRFWGTCREHGITVFNFQGAMLSLLHGRPELPDDADNPVRAGFGAPCPPEIVDDVERRFGIRLTEIYGSTEAPLIVEGPPGTRRLGAAGRPAAGHEVRVVDPAGEEVPAGEVGEIVCRPRVPGALFSGYHDMAEETVHAWRGLWFHTGDRGRIDADGYLYFVDRLSDSIRRRGENISSWEIERAVLTHPAVEAVAAYGVASALSEEDVMVAVVLAPGQRVDAAGIAAHCAGRVTEFAVPRYVRFVDALPLTPSQRTEKYVLRDAGVTADTWDREAR</sequence>
<keyword evidence="3" id="KW-0436">Ligase</keyword>